<evidence type="ECO:0000313" key="2">
    <source>
        <dbReference type="Proteomes" id="UP000055048"/>
    </source>
</evidence>
<gene>
    <name evidence="1" type="ORF">T05_81</name>
</gene>
<reference evidence="1 2" key="1">
    <citation type="submission" date="2015-01" db="EMBL/GenBank/DDBJ databases">
        <title>Evolution of Trichinella species and genotypes.</title>
        <authorList>
            <person name="Korhonen P.K."/>
            <person name="Edoardo P."/>
            <person name="Giuseppe L.R."/>
            <person name="Gasser R.B."/>
        </authorList>
    </citation>
    <scope>NUCLEOTIDE SEQUENCE [LARGE SCALE GENOMIC DNA]</scope>
    <source>
        <strain evidence="1">ISS417</strain>
    </source>
</reference>
<dbReference type="Proteomes" id="UP000055048">
    <property type="component" value="Unassembled WGS sequence"/>
</dbReference>
<dbReference type="AlphaFoldDB" id="A0A0V0U2M7"/>
<dbReference type="EMBL" id="JYDJ01000075">
    <property type="protein sequence ID" value="KRX45503.1"/>
    <property type="molecule type" value="Genomic_DNA"/>
</dbReference>
<organism evidence="1 2">
    <name type="scientific">Trichinella murrelli</name>
    <dbReference type="NCBI Taxonomy" id="144512"/>
    <lineage>
        <taxon>Eukaryota</taxon>
        <taxon>Metazoa</taxon>
        <taxon>Ecdysozoa</taxon>
        <taxon>Nematoda</taxon>
        <taxon>Enoplea</taxon>
        <taxon>Dorylaimia</taxon>
        <taxon>Trichinellida</taxon>
        <taxon>Trichinellidae</taxon>
        <taxon>Trichinella</taxon>
    </lineage>
</organism>
<protein>
    <submittedName>
        <fullName evidence="1">Uncharacterized protein</fullName>
    </submittedName>
</protein>
<keyword evidence="2" id="KW-1185">Reference proteome</keyword>
<evidence type="ECO:0000313" key="1">
    <source>
        <dbReference type="EMBL" id="KRX45503.1"/>
    </source>
</evidence>
<proteinExistence type="predicted"/>
<comment type="caution">
    <text evidence="1">The sequence shown here is derived from an EMBL/GenBank/DDBJ whole genome shotgun (WGS) entry which is preliminary data.</text>
</comment>
<sequence length="178" mass="20246">MHSIEKKSETKLNSFQCGAAIAAAAAAAAAATAATAVRYKTFVGELLPKSSMQSMNIIILEHNYLQITIYDIVEIGGTKVKSVIDLSSWIRFVSEWWHSIMKSEFYLFSLQNDEKFWQQQQLDTHRRFEVKRKKKRSVLCCVFGWCLLRTQNGQLKHACLLVQHLLICDKSNLSSSAE</sequence>
<name>A0A0V0U2M7_9BILA</name>
<accession>A0A0V0U2M7</accession>